<dbReference type="VEuPathDB" id="VectorBase:ISCW012897"/>
<evidence type="ECO:0000313" key="2">
    <source>
        <dbReference type="EnsemblMetazoa" id="ISCW012897-PA"/>
    </source>
</evidence>
<feature type="non-terminal residue" evidence="1">
    <location>
        <position position="112"/>
    </location>
</feature>
<dbReference type="HOGENOM" id="CLU_2152038_0_0_1"/>
<dbReference type="Proteomes" id="UP000001555">
    <property type="component" value="Unassembled WGS sequence"/>
</dbReference>
<reference evidence="2" key="2">
    <citation type="submission" date="2020-05" db="UniProtKB">
        <authorList>
            <consortium name="EnsemblMetazoa"/>
        </authorList>
    </citation>
    <scope>IDENTIFICATION</scope>
    <source>
        <strain evidence="2">wikel</strain>
    </source>
</reference>
<dbReference type="EMBL" id="ABJB010551263">
    <property type="status" value="NOT_ANNOTATED_CDS"/>
    <property type="molecule type" value="Genomic_DNA"/>
</dbReference>
<protein>
    <submittedName>
        <fullName evidence="1 2">Uncharacterized protein</fullName>
    </submittedName>
</protein>
<dbReference type="EMBL" id="DS919869">
    <property type="protein sequence ID" value="EEC17177.1"/>
    <property type="molecule type" value="Genomic_DNA"/>
</dbReference>
<keyword evidence="3" id="KW-1185">Reference proteome</keyword>
<evidence type="ECO:0000313" key="3">
    <source>
        <dbReference type="Proteomes" id="UP000001555"/>
    </source>
</evidence>
<accession>B7QEA5</accession>
<dbReference type="PaxDb" id="6945-B7QEA5"/>
<dbReference type="InParanoid" id="B7QEA5"/>
<evidence type="ECO:0000313" key="1">
    <source>
        <dbReference type="EMBL" id="EEC17177.1"/>
    </source>
</evidence>
<name>B7QEA5_IXOSC</name>
<sequence length="112" mass="12299">MSVTKAIRKCPQTAKATTTTLKSLQTQDNKYIIYNHSTKFYIRKMKRPSTQTSETAFTHARVPACAGMRASRRGLVAAFGRCRRARGQELPTAVPGCAEAHSLAARGRSRGT</sequence>
<dbReference type="AlphaFoldDB" id="B7QEA5"/>
<reference evidence="1 3" key="1">
    <citation type="submission" date="2008-03" db="EMBL/GenBank/DDBJ databases">
        <title>Annotation of Ixodes scapularis.</title>
        <authorList>
            <consortium name="Ixodes scapularis Genome Project Consortium"/>
            <person name="Caler E."/>
            <person name="Hannick L.I."/>
            <person name="Bidwell S."/>
            <person name="Joardar V."/>
            <person name="Thiagarajan M."/>
            <person name="Amedeo P."/>
            <person name="Galinsky K.J."/>
            <person name="Schobel S."/>
            <person name="Inman J."/>
            <person name="Hostetler J."/>
            <person name="Miller J."/>
            <person name="Hammond M."/>
            <person name="Megy K."/>
            <person name="Lawson D."/>
            <person name="Kodira C."/>
            <person name="Sutton G."/>
            <person name="Meyer J."/>
            <person name="Hill C.A."/>
            <person name="Birren B."/>
            <person name="Nene V."/>
            <person name="Collins F."/>
            <person name="Alarcon-Chaidez F."/>
            <person name="Wikel S."/>
            <person name="Strausberg R."/>
        </authorList>
    </citation>
    <scope>NUCLEOTIDE SEQUENCE [LARGE SCALE GENOMIC DNA]</scope>
    <source>
        <strain evidence="3">Wikel</strain>
        <strain evidence="1">Wikel colony</strain>
    </source>
</reference>
<proteinExistence type="predicted"/>
<dbReference type="EnsemblMetazoa" id="ISCW012897-RA">
    <property type="protein sequence ID" value="ISCW012897-PA"/>
    <property type="gene ID" value="ISCW012897"/>
</dbReference>
<organism>
    <name type="scientific">Ixodes scapularis</name>
    <name type="common">Black-legged tick</name>
    <name type="synonym">Deer tick</name>
    <dbReference type="NCBI Taxonomy" id="6945"/>
    <lineage>
        <taxon>Eukaryota</taxon>
        <taxon>Metazoa</taxon>
        <taxon>Ecdysozoa</taxon>
        <taxon>Arthropoda</taxon>
        <taxon>Chelicerata</taxon>
        <taxon>Arachnida</taxon>
        <taxon>Acari</taxon>
        <taxon>Parasitiformes</taxon>
        <taxon>Ixodida</taxon>
        <taxon>Ixodoidea</taxon>
        <taxon>Ixodidae</taxon>
        <taxon>Ixodinae</taxon>
        <taxon>Ixodes</taxon>
    </lineage>
</organism>
<gene>
    <name evidence="1" type="ORF">IscW_ISCW012897</name>
</gene>